<feature type="compositionally biased region" description="Basic and acidic residues" evidence="1">
    <location>
        <begin position="109"/>
        <end position="122"/>
    </location>
</feature>
<reference evidence="2" key="1">
    <citation type="submission" date="2016-04" db="EMBL/GenBank/DDBJ databases">
        <authorList>
            <person name="Nguyen H.D."/>
            <person name="Samba Siva P."/>
            <person name="Cullis J."/>
            <person name="Levesque C.A."/>
            <person name="Hambleton S."/>
        </authorList>
    </citation>
    <scope>NUCLEOTIDE SEQUENCE</scope>
    <source>
        <strain evidence="2">DAOMC 236422</strain>
    </source>
</reference>
<protein>
    <submittedName>
        <fullName evidence="2">Uncharacterized protein</fullName>
    </submittedName>
</protein>
<sequence>MLKRHSRHTNTHAHNAQLLHGHPTSPTYKHTPHIQSPNRQRTLTHTRNTHAHTLSSKGHHTLTNSSRLSLDFCIGIGIRIRISIPTLIPASVRHPSSFLPHTPASLKEAPVRNSHDREGTMP</sequence>
<organism evidence="2 3">
    <name type="scientific">Tilletia walkeri</name>
    <dbReference type="NCBI Taxonomy" id="117179"/>
    <lineage>
        <taxon>Eukaryota</taxon>
        <taxon>Fungi</taxon>
        <taxon>Dikarya</taxon>
        <taxon>Basidiomycota</taxon>
        <taxon>Ustilaginomycotina</taxon>
        <taxon>Exobasidiomycetes</taxon>
        <taxon>Tilletiales</taxon>
        <taxon>Tilletiaceae</taxon>
        <taxon>Tilletia</taxon>
    </lineage>
</organism>
<dbReference type="EMBL" id="LWDG02001253">
    <property type="protein sequence ID" value="KAE8258918.1"/>
    <property type="molecule type" value="Genomic_DNA"/>
</dbReference>
<evidence type="ECO:0000313" key="3">
    <source>
        <dbReference type="Proteomes" id="UP000078113"/>
    </source>
</evidence>
<dbReference type="AlphaFoldDB" id="A0A8X7N153"/>
<comment type="caution">
    <text evidence="2">The sequence shown here is derived from an EMBL/GenBank/DDBJ whole genome shotgun (WGS) entry which is preliminary data.</text>
</comment>
<feature type="region of interest" description="Disordered" evidence="1">
    <location>
        <begin position="94"/>
        <end position="122"/>
    </location>
</feature>
<feature type="non-terminal residue" evidence="2">
    <location>
        <position position="1"/>
    </location>
</feature>
<accession>A0A8X7N153</accession>
<feature type="compositionally biased region" description="Basic residues" evidence="1">
    <location>
        <begin position="1"/>
        <end position="11"/>
    </location>
</feature>
<keyword evidence="3" id="KW-1185">Reference proteome</keyword>
<gene>
    <name evidence="2" type="ORF">A4X09_0g7838</name>
</gene>
<reference evidence="2" key="2">
    <citation type="journal article" date="2019" name="IMA Fungus">
        <title>Genome sequencing and comparison of five Tilletia species to identify candidate genes for the detection of regulated species infecting wheat.</title>
        <authorList>
            <person name="Nguyen H.D.T."/>
            <person name="Sultana T."/>
            <person name="Kesanakurti P."/>
            <person name="Hambleton S."/>
        </authorList>
    </citation>
    <scope>NUCLEOTIDE SEQUENCE</scope>
    <source>
        <strain evidence="2">DAOMC 236422</strain>
    </source>
</reference>
<evidence type="ECO:0000256" key="1">
    <source>
        <dbReference type="SAM" id="MobiDB-lite"/>
    </source>
</evidence>
<evidence type="ECO:0000313" key="2">
    <source>
        <dbReference type="EMBL" id="KAE8258918.1"/>
    </source>
</evidence>
<feature type="region of interest" description="Disordered" evidence="1">
    <location>
        <begin position="1"/>
        <end position="44"/>
    </location>
</feature>
<dbReference type="Proteomes" id="UP000078113">
    <property type="component" value="Unassembled WGS sequence"/>
</dbReference>
<feature type="compositionally biased region" description="Polar residues" evidence="1">
    <location>
        <begin position="24"/>
        <end position="41"/>
    </location>
</feature>
<name>A0A8X7N153_9BASI</name>
<proteinExistence type="predicted"/>